<feature type="compositionally biased region" description="Polar residues" evidence="1">
    <location>
        <begin position="8"/>
        <end position="25"/>
    </location>
</feature>
<evidence type="ECO:0000313" key="2">
    <source>
        <dbReference type="EMBL" id="MBK5144899.1"/>
    </source>
</evidence>
<dbReference type="InterPro" id="IPR025262">
    <property type="entry name" value="QseG"/>
</dbReference>
<reference evidence="2 3" key="1">
    <citation type="submission" date="2020-11" db="EMBL/GenBank/DDBJ databases">
        <title>Insectihabitans protaetiae gen. nov. sp. nov. and Insectihabitans allomyrinae sp. nov., isolated from larvae of Protaetia brevitarsis seulensis and Allomyrina dichotoma, respectively.</title>
        <authorList>
            <person name="Lee S.D."/>
            <person name="Byeon Y.-S."/>
            <person name="Kim S.-M."/>
            <person name="Yang H.L."/>
            <person name="Kim I.S."/>
        </authorList>
    </citation>
    <scope>NUCLEOTIDE SEQUENCE [LARGE SCALE GENOMIC DNA]</scope>
    <source>
        <strain evidence="2 3">BWR-B9</strain>
    </source>
</reference>
<gene>
    <name evidence="2" type="ORF">I2494_14465</name>
</gene>
<evidence type="ECO:0000313" key="3">
    <source>
        <dbReference type="Proteomes" id="UP001296921"/>
    </source>
</evidence>
<organism evidence="2 3">
    <name type="scientific">Limnobaculum allomyrinae</name>
    <dbReference type="NCBI Taxonomy" id="2791986"/>
    <lineage>
        <taxon>Bacteria</taxon>
        <taxon>Pseudomonadati</taxon>
        <taxon>Pseudomonadota</taxon>
        <taxon>Gammaproteobacteria</taxon>
        <taxon>Enterobacterales</taxon>
        <taxon>Budviciaceae</taxon>
        <taxon>Limnobaculum</taxon>
    </lineage>
</organism>
<feature type="region of interest" description="Disordered" evidence="1">
    <location>
        <begin position="1"/>
        <end position="25"/>
    </location>
</feature>
<feature type="compositionally biased region" description="Low complexity" evidence="1">
    <location>
        <begin position="271"/>
        <end position="301"/>
    </location>
</feature>
<sequence>MPKRFTKQDLNYHSTHSPENTPGVTGQWQKALTLSAFMLPVMLAGCSYQSFTESASGEIRYETPNRKVSDYSRVSCDGNIWKAQDSETYANSLYWLRLITCSQSLPASRALAQSGEYEMITWDGVMKRAVLLSRVEVNNSERRRSLEQLKNFRSMYPDTVYSLIQLWTDEQSMELSLSDERARHQRQKENNDAQMDALHAQLQDTKHQLNEMTRKLENLTDIERQLSSRKNLPADSTIGSPSKVESAPVIIPPTPVLPEKPVGATQSDASAQKVTPAAATKPATNEKAQEPAKTAPEAKPAVSDKPVEPVKAVAPTPDKTTVPQNKAEKESAKPAQPSATTAPVKVDTPAAEKK</sequence>
<comment type="caution">
    <text evidence="2">The sequence shown here is derived from an EMBL/GenBank/DDBJ whole genome shotgun (WGS) entry which is preliminary data.</text>
</comment>
<evidence type="ECO:0000256" key="1">
    <source>
        <dbReference type="SAM" id="MobiDB-lite"/>
    </source>
</evidence>
<keyword evidence="3" id="KW-1185">Reference proteome</keyword>
<feature type="region of interest" description="Disordered" evidence="1">
    <location>
        <begin position="227"/>
        <end position="354"/>
    </location>
</feature>
<evidence type="ECO:0008006" key="4">
    <source>
        <dbReference type="Google" id="ProtNLM"/>
    </source>
</evidence>
<dbReference type="Proteomes" id="UP001296921">
    <property type="component" value="Unassembled WGS sequence"/>
</dbReference>
<dbReference type="Pfam" id="PF13942">
    <property type="entry name" value="Lipoprotein_20"/>
    <property type="match status" value="1"/>
</dbReference>
<protein>
    <recommendedName>
        <fullName evidence="4">Two-component system QseEF-associated lipoprotein QseG</fullName>
    </recommendedName>
</protein>
<dbReference type="RefSeq" id="WP_218467608.1">
    <property type="nucleotide sequence ID" value="NZ_JADRCR010000008.1"/>
</dbReference>
<name>A0ABS1IT12_9GAMM</name>
<accession>A0ABS1IT12</accession>
<dbReference type="EMBL" id="JADRCR010000008">
    <property type="protein sequence ID" value="MBK5144899.1"/>
    <property type="molecule type" value="Genomic_DNA"/>
</dbReference>
<proteinExistence type="predicted"/>